<dbReference type="InterPro" id="IPR016461">
    <property type="entry name" value="COMT-like"/>
</dbReference>
<keyword evidence="2" id="KW-0808">Transferase</keyword>
<dbReference type="SUPFAM" id="SSF46785">
    <property type="entry name" value="Winged helix' DNA-binding domain"/>
    <property type="match status" value="1"/>
</dbReference>
<feature type="domain" description="O-methyltransferase C-terminal" evidence="4">
    <location>
        <begin position="210"/>
        <end position="432"/>
    </location>
</feature>
<dbReference type="SUPFAM" id="SSF53335">
    <property type="entry name" value="S-adenosyl-L-methionine-dependent methyltransferases"/>
    <property type="match status" value="1"/>
</dbReference>
<sequence length="451" mass="49646">MSSNGKEQLEALLALINDSARAAMAEYDKAGGIPSPYDVEPHPLDSAPDPLALKRSIRILEGAVDQLRATLAPPAHTLLTRAQNYYWACLAVAQRARVPEILKDHPAGLDIVTLGEKTRMAPGKLQSVLRMLAARSVFREVSPGVFANNRLSANMITELNIGDLVELYTVEAMAPTTTWYDSLVDAEYAHSYENNKSAWAYSVKDTWKGTGGFFKYLQGQPARRKVFGSAMVGLSHATGSLAAISGYPWSKYKTVADVGSGIGEFAMKLARDYPVVVTLHDLPPTIKDAETFWADEYPEAIESNRVSFAPMDFFAEPPAPNMDIYFVRLCVAYRLIIHNWPDKEATLILKKAASVMAPHSRIIIQDYVLQNPNPRRGLSDGPGVDLAPEPMMPNFGAGNIKHYAQDITMLIMYNGKERTLDEVVELGSQAGLKLDKVWDLADTSLIEFVLA</sequence>
<dbReference type="InterPro" id="IPR036388">
    <property type="entry name" value="WH-like_DNA-bd_sf"/>
</dbReference>
<dbReference type="Proteomes" id="UP001215598">
    <property type="component" value="Unassembled WGS sequence"/>
</dbReference>
<evidence type="ECO:0000259" key="4">
    <source>
        <dbReference type="Pfam" id="PF00891"/>
    </source>
</evidence>
<gene>
    <name evidence="5" type="ORF">B0H16DRAFT_1318149</name>
</gene>
<evidence type="ECO:0000313" key="6">
    <source>
        <dbReference type="Proteomes" id="UP001215598"/>
    </source>
</evidence>
<dbReference type="GO" id="GO:0032259">
    <property type="term" value="P:methylation"/>
    <property type="evidence" value="ECO:0007669"/>
    <property type="project" value="UniProtKB-KW"/>
</dbReference>
<reference evidence="5" key="1">
    <citation type="submission" date="2023-03" db="EMBL/GenBank/DDBJ databases">
        <title>Massive genome expansion in bonnet fungi (Mycena s.s.) driven by repeated elements and novel gene families across ecological guilds.</title>
        <authorList>
            <consortium name="Lawrence Berkeley National Laboratory"/>
            <person name="Harder C.B."/>
            <person name="Miyauchi S."/>
            <person name="Viragh M."/>
            <person name="Kuo A."/>
            <person name="Thoen E."/>
            <person name="Andreopoulos B."/>
            <person name="Lu D."/>
            <person name="Skrede I."/>
            <person name="Drula E."/>
            <person name="Henrissat B."/>
            <person name="Morin E."/>
            <person name="Kohler A."/>
            <person name="Barry K."/>
            <person name="LaButti K."/>
            <person name="Morin E."/>
            <person name="Salamov A."/>
            <person name="Lipzen A."/>
            <person name="Mereny Z."/>
            <person name="Hegedus B."/>
            <person name="Baldrian P."/>
            <person name="Stursova M."/>
            <person name="Weitz H."/>
            <person name="Taylor A."/>
            <person name="Grigoriev I.V."/>
            <person name="Nagy L.G."/>
            <person name="Martin F."/>
            <person name="Kauserud H."/>
        </authorList>
    </citation>
    <scope>NUCLEOTIDE SEQUENCE</scope>
    <source>
        <strain evidence="5">CBHHK182m</strain>
    </source>
</reference>
<protein>
    <submittedName>
        <fullName evidence="5">S-adenosyl-L-methionine-dependent methyltransferase</fullName>
    </submittedName>
</protein>
<dbReference type="Gene3D" id="3.40.50.150">
    <property type="entry name" value="Vaccinia Virus protein VP39"/>
    <property type="match status" value="1"/>
</dbReference>
<evidence type="ECO:0000256" key="2">
    <source>
        <dbReference type="ARBA" id="ARBA00022679"/>
    </source>
</evidence>
<dbReference type="InterPro" id="IPR001077">
    <property type="entry name" value="COMT_C"/>
</dbReference>
<comment type="caution">
    <text evidence="5">The sequence shown here is derived from an EMBL/GenBank/DDBJ whole genome shotgun (WGS) entry which is preliminary data.</text>
</comment>
<keyword evidence="6" id="KW-1185">Reference proteome</keyword>
<dbReference type="Pfam" id="PF00891">
    <property type="entry name" value="Methyltransf_2"/>
    <property type="match status" value="1"/>
</dbReference>
<keyword evidence="3" id="KW-0949">S-adenosyl-L-methionine</keyword>
<keyword evidence="1 5" id="KW-0489">Methyltransferase</keyword>
<dbReference type="PANTHER" id="PTHR43712">
    <property type="entry name" value="PUTATIVE (AFU_ORTHOLOGUE AFUA_4G14580)-RELATED"/>
    <property type="match status" value="1"/>
</dbReference>
<name>A0AAD7IVN1_9AGAR</name>
<evidence type="ECO:0000256" key="3">
    <source>
        <dbReference type="ARBA" id="ARBA00022691"/>
    </source>
</evidence>
<accession>A0AAD7IVN1</accession>
<dbReference type="Gene3D" id="1.10.10.10">
    <property type="entry name" value="Winged helix-like DNA-binding domain superfamily/Winged helix DNA-binding domain"/>
    <property type="match status" value="1"/>
</dbReference>
<dbReference type="GO" id="GO:0008171">
    <property type="term" value="F:O-methyltransferase activity"/>
    <property type="evidence" value="ECO:0007669"/>
    <property type="project" value="InterPro"/>
</dbReference>
<dbReference type="EMBL" id="JARKIB010000062">
    <property type="protein sequence ID" value="KAJ7751450.1"/>
    <property type="molecule type" value="Genomic_DNA"/>
</dbReference>
<evidence type="ECO:0000256" key="1">
    <source>
        <dbReference type="ARBA" id="ARBA00022603"/>
    </source>
</evidence>
<dbReference type="AlphaFoldDB" id="A0AAD7IVN1"/>
<dbReference type="PANTHER" id="PTHR43712:SF2">
    <property type="entry name" value="O-METHYLTRANSFERASE CICE"/>
    <property type="match status" value="1"/>
</dbReference>
<organism evidence="5 6">
    <name type="scientific">Mycena metata</name>
    <dbReference type="NCBI Taxonomy" id="1033252"/>
    <lineage>
        <taxon>Eukaryota</taxon>
        <taxon>Fungi</taxon>
        <taxon>Dikarya</taxon>
        <taxon>Basidiomycota</taxon>
        <taxon>Agaricomycotina</taxon>
        <taxon>Agaricomycetes</taxon>
        <taxon>Agaricomycetidae</taxon>
        <taxon>Agaricales</taxon>
        <taxon>Marasmiineae</taxon>
        <taxon>Mycenaceae</taxon>
        <taxon>Mycena</taxon>
    </lineage>
</organism>
<dbReference type="CDD" id="cd02440">
    <property type="entry name" value="AdoMet_MTases"/>
    <property type="match status" value="1"/>
</dbReference>
<dbReference type="PROSITE" id="PS51683">
    <property type="entry name" value="SAM_OMT_II"/>
    <property type="match status" value="1"/>
</dbReference>
<evidence type="ECO:0000313" key="5">
    <source>
        <dbReference type="EMBL" id="KAJ7751450.1"/>
    </source>
</evidence>
<dbReference type="InterPro" id="IPR029063">
    <property type="entry name" value="SAM-dependent_MTases_sf"/>
</dbReference>
<proteinExistence type="predicted"/>
<dbReference type="InterPro" id="IPR036390">
    <property type="entry name" value="WH_DNA-bd_sf"/>
</dbReference>